<dbReference type="RefSeq" id="WP_322877470.1">
    <property type="nucleotide sequence ID" value="NZ_JAVMIP010000003.1"/>
</dbReference>
<keyword evidence="2" id="KW-1185">Reference proteome</keyword>
<dbReference type="InterPro" id="IPR018841">
    <property type="entry name" value="DUF2442"/>
</dbReference>
<dbReference type="AlphaFoldDB" id="A0AAE4JVL8"/>
<dbReference type="Pfam" id="PF10387">
    <property type="entry name" value="DUF2442"/>
    <property type="match status" value="1"/>
</dbReference>
<protein>
    <submittedName>
        <fullName evidence="1">DUF2442 domain-containing protein</fullName>
    </submittedName>
</protein>
<dbReference type="Gene3D" id="3.30.2020.40">
    <property type="entry name" value="Uncharacterised protein PF10387, DUF2442"/>
    <property type="match status" value="1"/>
</dbReference>
<evidence type="ECO:0000313" key="1">
    <source>
        <dbReference type="EMBL" id="MDS3860186.1"/>
    </source>
</evidence>
<sequence length="67" mass="7347">MSNAIDNQVARIPICEISPRLAQAGQQERSIYQVSPAGYGIHWPLIDEDLSIEGLLKIAQKLSVTTV</sequence>
<organism evidence="1 2">
    <name type="scientific">Pseudocalidococcus azoricus BACA0444</name>
    <dbReference type="NCBI Taxonomy" id="2918990"/>
    <lineage>
        <taxon>Bacteria</taxon>
        <taxon>Bacillati</taxon>
        <taxon>Cyanobacteriota</taxon>
        <taxon>Cyanophyceae</taxon>
        <taxon>Acaryochloridales</taxon>
        <taxon>Thermosynechococcaceae</taxon>
        <taxon>Pseudocalidococcus</taxon>
        <taxon>Pseudocalidococcus azoricus</taxon>
    </lineage>
</organism>
<dbReference type="EMBL" id="JAVMIP010000003">
    <property type="protein sequence ID" value="MDS3860186.1"/>
    <property type="molecule type" value="Genomic_DNA"/>
</dbReference>
<comment type="caution">
    <text evidence="1">The sequence shown here is derived from an EMBL/GenBank/DDBJ whole genome shotgun (WGS) entry which is preliminary data.</text>
</comment>
<reference evidence="2" key="1">
    <citation type="submission" date="2023-07" db="EMBL/GenBank/DDBJ databases">
        <authorList>
            <person name="Luz R."/>
            <person name="Cordeiro R."/>
            <person name="Fonseca A."/>
            <person name="Goncalves V."/>
        </authorList>
    </citation>
    <scope>NUCLEOTIDE SEQUENCE [LARGE SCALE GENOMIC DNA]</scope>
    <source>
        <strain evidence="2">BACA0444</strain>
    </source>
</reference>
<dbReference type="Proteomes" id="UP001268256">
    <property type="component" value="Unassembled WGS sequence"/>
</dbReference>
<accession>A0AAE4JVL8</accession>
<name>A0AAE4JVL8_9CYAN</name>
<gene>
    <name evidence="1" type="ORF">RIF25_05145</name>
</gene>
<proteinExistence type="predicted"/>
<evidence type="ECO:0000313" key="2">
    <source>
        <dbReference type="Proteomes" id="UP001268256"/>
    </source>
</evidence>